<feature type="compositionally biased region" description="Low complexity" evidence="1">
    <location>
        <begin position="31"/>
        <end position="43"/>
    </location>
</feature>
<feature type="compositionally biased region" description="Basic and acidic residues" evidence="1">
    <location>
        <begin position="1"/>
        <end position="23"/>
    </location>
</feature>
<accession>A0AAV6NPK7</accession>
<comment type="caution">
    <text evidence="2">The sequence shown here is derived from an EMBL/GenBank/DDBJ whole genome shotgun (WGS) entry which is preliminary data.</text>
</comment>
<dbReference type="AlphaFoldDB" id="A0AAV6NPK7"/>
<organism evidence="2 3">
    <name type="scientific">Cucurbita argyrosperma subsp. sororia</name>
    <dbReference type="NCBI Taxonomy" id="37648"/>
    <lineage>
        <taxon>Eukaryota</taxon>
        <taxon>Viridiplantae</taxon>
        <taxon>Streptophyta</taxon>
        <taxon>Embryophyta</taxon>
        <taxon>Tracheophyta</taxon>
        <taxon>Spermatophyta</taxon>
        <taxon>Magnoliopsida</taxon>
        <taxon>eudicotyledons</taxon>
        <taxon>Gunneridae</taxon>
        <taxon>Pentapetalae</taxon>
        <taxon>rosids</taxon>
        <taxon>fabids</taxon>
        <taxon>Cucurbitales</taxon>
        <taxon>Cucurbitaceae</taxon>
        <taxon>Cucurbiteae</taxon>
        <taxon>Cucurbita</taxon>
    </lineage>
</organism>
<feature type="non-terminal residue" evidence="2">
    <location>
        <position position="1"/>
    </location>
</feature>
<name>A0AAV6NPK7_9ROSI</name>
<evidence type="ECO:0000313" key="3">
    <source>
        <dbReference type="Proteomes" id="UP000685013"/>
    </source>
</evidence>
<reference evidence="2 3" key="1">
    <citation type="journal article" date="2021" name="Hortic Res">
        <title>The domestication of Cucurbita argyrosperma as revealed by the genome of its wild relative.</title>
        <authorList>
            <person name="Barrera-Redondo J."/>
            <person name="Sanchez-de la Vega G."/>
            <person name="Aguirre-Liguori J.A."/>
            <person name="Castellanos-Morales G."/>
            <person name="Gutierrez-Guerrero Y.T."/>
            <person name="Aguirre-Dugua X."/>
            <person name="Aguirre-Planter E."/>
            <person name="Tenaillon M.I."/>
            <person name="Lira-Saade R."/>
            <person name="Eguiarte L.E."/>
        </authorList>
    </citation>
    <scope>NUCLEOTIDE SEQUENCE [LARGE SCALE GENOMIC DNA]</scope>
    <source>
        <strain evidence="2">JBR-2021</strain>
    </source>
</reference>
<feature type="region of interest" description="Disordered" evidence="1">
    <location>
        <begin position="1"/>
        <end position="44"/>
    </location>
</feature>
<keyword evidence="3" id="KW-1185">Reference proteome</keyword>
<gene>
    <name evidence="2" type="ORF">SDJN03_06490</name>
</gene>
<sequence>MEIFKKQHLEESEEHSCIVDTKSKTSPNHFSSSSSSSSSSSTSPYFHPSIFLFLLQSCFHSPSDSVRRPEVGCGELNSYPEG</sequence>
<proteinExistence type="predicted"/>
<evidence type="ECO:0000256" key="1">
    <source>
        <dbReference type="SAM" id="MobiDB-lite"/>
    </source>
</evidence>
<feature type="region of interest" description="Disordered" evidence="1">
    <location>
        <begin position="62"/>
        <end position="82"/>
    </location>
</feature>
<dbReference type="Proteomes" id="UP000685013">
    <property type="component" value="Chromosome 4"/>
</dbReference>
<protein>
    <submittedName>
        <fullName evidence="2">Uncharacterized protein</fullName>
    </submittedName>
</protein>
<dbReference type="EMBL" id="JAGKQH010000004">
    <property type="protein sequence ID" value="KAG6601257.1"/>
    <property type="molecule type" value="Genomic_DNA"/>
</dbReference>
<evidence type="ECO:0000313" key="2">
    <source>
        <dbReference type="EMBL" id="KAG6601257.1"/>
    </source>
</evidence>